<sequence>NPPEEACGGEEQAATDECAPSPIESIAKSIQDTIFGEADKSAEETKDKSAEETKDVKESETEQPAKEDKKMDELKEELKEVLQMLKEKEEACAAAQAKVQDYKSMAKTAAKCQREVELAFSEYQARSAAKDDAQVIAHRVLDEWKKREEAMKASSFSFDGEIKTSISEITDYCQNESDENRKFCQCDILASVEGMLASILGDLDADTTVAEEKPRSKSKKKA</sequence>
<gene>
    <name evidence="2" type="ORF">THAOC_03944</name>
</gene>
<dbReference type="AlphaFoldDB" id="K0TK66"/>
<dbReference type="Proteomes" id="UP000266841">
    <property type="component" value="Unassembled WGS sequence"/>
</dbReference>
<organism evidence="2 3">
    <name type="scientific">Thalassiosira oceanica</name>
    <name type="common">Marine diatom</name>
    <dbReference type="NCBI Taxonomy" id="159749"/>
    <lineage>
        <taxon>Eukaryota</taxon>
        <taxon>Sar</taxon>
        <taxon>Stramenopiles</taxon>
        <taxon>Ochrophyta</taxon>
        <taxon>Bacillariophyta</taxon>
        <taxon>Coscinodiscophyceae</taxon>
        <taxon>Thalassiosirophycidae</taxon>
        <taxon>Thalassiosirales</taxon>
        <taxon>Thalassiosiraceae</taxon>
        <taxon>Thalassiosira</taxon>
    </lineage>
</organism>
<protein>
    <submittedName>
        <fullName evidence="2">Uncharacterized protein</fullName>
    </submittedName>
</protein>
<comment type="caution">
    <text evidence="2">The sequence shown here is derived from an EMBL/GenBank/DDBJ whole genome shotgun (WGS) entry which is preliminary data.</text>
</comment>
<evidence type="ECO:0000313" key="3">
    <source>
        <dbReference type="Proteomes" id="UP000266841"/>
    </source>
</evidence>
<reference evidence="2 3" key="1">
    <citation type="journal article" date="2012" name="Genome Biol.">
        <title>Genome and low-iron response of an oceanic diatom adapted to chronic iron limitation.</title>
        <authorList>
            <person name="Lommer M."/>
            <person name="Specht M."/>
            <person name="Roy A.S."/>
            <person name="Kraemer L."/>
            <person name="Andreson R."/>
            <person name="Gutowska M.A."/>
            <person name="Wolf J."/>
            <person name="Bergner S.V."/>
            <person name="Schilhabel M.B."/>
            <person name="Klostermeier U.C."/>
            <person name="Beiko R.G."/>
            <person name="Rosenstiel P."/>
            <person name="Hippler M."/>
            <person name="Laroche J."/>
        </authorList>
    </citation>
    <scope>NUCLEOTIDE SEQUENCE [LARGE SCALE GENOMIC DNA]</scope>
    <source>
        <strain evidence="2 3">CCMP1005</strain>
    </source>
</reference>
<keyword evidence="3" id="KW-1185">Reference proteome</keyword>
<feature type="compositionally biased region" description="Basic and acidic residues" evidence="1">
    <location>
        <begin position="37"/>
        <end position="74"/>
    </location>
</feature>
<feature type="non-terminal residue" evidence="2">
    <location>
        <position position="1"/>
    </location>
</feature>
<feature type="region of interest" description="Disordered" evidence="1">
    <location>
        <begin position="1"/>
        <end position="74"/>
    </location>
</feature>
<accession>K0TK66</accession>
<dbReference type="EMBL" id="AGNL01003732">
    <property type="protein sequence ID" value="EJK74381.1"/>
    <property type="molecule type" value="Genomic_DNA"/>
</dbReference>
<evidence type="ECO:0000313" key="2">
    <source>
        <dbReference type="EMBL" id="EJK74381.1"/>
    </source>
</evidence>
<name>K0TK66_THAOC</name>
<proteinExistence type="predicted"/>
<evidence type="ECO:0000256" key="1">
    <source>
        <dbReference type="SAM" id="MobiDB-lite"/>
    </source>
</evidence>